<keyword evidence="5" id="KW-1185">Reference proteome</keyword>
<comment type="caution">
    <text evidence="4">The sequence shown here is derived from an EMBL/GenBank/DDBJ whole genome shotgun (WGS) entry which is preliminary data.</text>
</comment>
<dbReference type="AlphaFoldDB" id="A0ABD1WGQ6"/>
<dbReference type="PANTHER" id="PTHR33403">
    <property type="entry name" value="SPR1"/>
    <property type="match status" value="1"/>
</dbReference>
<dbReference type="EMBL" id="JBFOLJ010000003">
    <property type="protein sequence ID" value="KAL2547565.1"/>
    <property type="molecule type" value="Genomic_DNA"/>
</dbReference>
<feature type="region of interest" description="Disordered" evidence="3">
    <location>
        <begin position="1"/>
        <end position="65"/>
    </location>
</feature>
<evidence type="ECO:0000256" key="3">
    <source>
        <dbReference type="SAM" id="MobiDB-lite"/>
    </source>
</evidence>
<comment type="similarity">
    <text evidence="1">Belongs to the SPIRAL1 family.</text>
</comment>
<organism evidence="4 5">
    <name type="scientific">Forsythia ovata</name>
    <dbReference type="NCBI Taxonomy" id="205694"/>
    <lineage>
        <taxon>Eukaryota</taxon>
        <taxon>Viridiplantae</taxon>
        <taxon>Streptophyta</taxon>
        <taxon>Embryophyta</taxon>
        <taxon>Tracheophyta</taxon>
        <taxon>Spermatophyta</taxon>
        <taxon>Magnoliopsida</taxon>
        <taxon>eudicotyledons</taxon>
        <taxon>Gunneridae</taxon>
        <taxon>Pentapetalae</taxon>
        <taxon>asterids</taxon>
        <taxon>lamiids</taxon>
        <taxon>Lamiales</taxon>
        <taxon>Oleaceae</taxon>
        <taxon>Forsythieae</taxon>
        <taxon>Forsythia</taxon>
    </lineage>
</organism>
<evidence type="ECO:0000256" key="2">
    <source>
        <dbReference type="ARBA" id="ARBA00022701"/>
    </source>
</evidence>
<sequence>MKRGESYGGGQSSLGYLFGSDGDKQNPETPPPPPTTYAPPYGIDINTDDKPPENPFNSSQDKTKVIPNDYLRVQGQNSGNFITAYTTYGELQVFNKRNNDKIEPHRTYIVVTYDILVMGLWGSHIMTFGIKVIGSCGHP</sequence>
<dbReference type="GO" id="GO:0005874">
    <property type="term" value="C:microtubule"/>
    <property type="evidence" value="ECO:0007669"/>
    <property type="project" value="UniProtKB-KW"/>
</dbReference>
<evidence type="ECO:0000256" key="1">
    <source>
        <dbReference type="ARBA" id="ARBA00009656"/>
    </source>
</evidence>
<keyword evidence="2" id="KW-0493">Microtubule</keyword>
<evidence type="ECO:0000313" key="4">
    <source>
        <dbReference type="EMBL" id="KAL2547565.1"/>
    </source>
</evidence>
<accession>A0ABD1WGQ6</accession>
<reference evidence="5" key="1">
    <citation type="submission" date="2024-07" db="EMBL/GenBank/DDBJ databases">
        <title>Two chromosome-level genome assemblies of Korean endemic species Abeliophyllum distichum and Forsythia ovata (Oleaceae).</title>
        <authorList>
            <person name="Jang H."/>
        </authorList>
    </citation>
    <scope>NUCLEOTIDE SEQUENCE [LARGE SCALE GENOMIC DNA]</scope>
</reference>
<name>A0ABD1WGQ6_9LAMI</name>
<feature type="compositionally biased region" description="Gly residues" evidence="3">
    <location>
        <begin position="1"/>
        <end position="12"/>
    </location>
</feature>
<proteinExistence type="inferred from homology"/>
<evidence type="ECO:0000313" key="5">
    <source>
        <dbReference type="Proteomes" id="UP001604277"/>
    </source>
</evidence>
<dbReference type="Proteomes" id="UP001604277">
    <property type="component" value="Unassembled WGS sequence"/>
</dbReference>
<dbReference type="InterPro" id="IPR039613">
    <property type="entry name" value="SPR1/2/3/4/5"/>
</dbReference>
<protein>
    <submittedName>
        <fullName evidence="4">Uncharacterized protein</fullName>
    </submittedName>
</protein>
<feature type="compositionally biased region" description="Pro residues" evidence="3">
    <location>
        <begin position="28"/>
        <end position="37"/>
    </location>
</feature>
<dbReference type="PANTHER" id="PTHR33403:SF19">
    <property type="entry name" value="PROTEIN SPIRAL1-LIKE 5"/>
    <property type="match status" value="1"/>
</dbReference>
<gene>
    <name evidence="4" type="ORF">Fot_09095</name>
</gene>